<evidence type="ECO:0000256" key="1">
    <source>
        <dbReference type="ARBA" id="ARBA00023125"/>
    </source>
</evidence>
<evidence type="ECO:0000313" key="2">
    <source>
        <dbReference type="EMBL" id="MCI4681787.1"/>
    </source>
</evidence>
<dbReference type="InterPro" id="IPR000944">
    <property type="entry name" value="Tscrpt_reg_Rrf2"/>
</dbReference>
<dbReference type="PANTHER" id="PTHR33221">
    <property type="entry name" value="WINGED HELIX-TURN-HELIX TRANSCRIPTIONAL REGULATOR, RRF2 FAMILY"/>
    <property type="match status" value="1"/>
</dbReference>
<keyword evidence="1" id="KW-0238">DNA-binding</keyword>
<dbReference type="InterPro" id="IPR036390">
    <property type="entry name" value="WH_DNA-bd_sf"/>
</dbReference>
<gene>
    <name evidence="2" type="ORF">K2U94_03245</name>
</gene>
<proteinExistence type="predicted"/>
<dbReference type="EMBL" id="JAIVFP010000001">
    <property type="protein sequence ID" value="MCI4681787.1"/>
    <property type="molecule type" value="Genomic_DNA"/>
</dbReference>
<reference evidence="2" key="1">
    <citation type="journal article" date="2022" name="ISME J.">
        <title>Identification of active gaseous-alkane degraders at natural gas seeps.</title>
        <authorList>
            <person name="Farhan Ul Haque M."/>
            <person name="Hernandez M."/>
            <person name="Crombie A.T."/>
            <person name="Murrell J.C."/>
        </authorList>
    </citation>
    <scope>NUCLEOTIDE SEQUENCE</scope>
    <source>
        <strain evidence="2">PC2</strain>
    </source>
</reference>
<dbReference type="RefSeq" id="WP_243065832.1">
    <property type="nucleotide sequence ID" value="NZ_JAIVFK010000003.1"/>
</dbReference>
<dbReference type="Proteomes" id="UP001139104">
    <property type="component" value="Unassembled WGS sequence"/>
</dbReference>
<evidence type="ECO:0000313" key="3">
    <source>
        <dbReference type="Proteomes" id="UP001139104"/>
    </source>
</evidence>
<comment type="caution">
    <text evidence="2">The sequence shown here is derived from an EMBL/GenBank/DDBJ whole genome shotgun (WGS) entry which is preliminary data.</text>
</comment>
<dbReference type="NCBIfam" id="TIGR00738">
    <property type="entry name" value="rrf2_super"/>
    <property type="match status" value="1"/>
</dbReference>
<protein>
    <submittedName>
        <fullName evidence="2">Rrf2 family transcriptional regulator</fullName>
    </submittedName>
</protein>
<dbReference type="InterPro" id="IPR036388">
    <property type="entry name" value="WH-like_DNA-bd_sf"/>
</dbReference>
<dbReference type="SUPFAM" id="SSF46785">
    <property type="entry name" value="Winged helix' DNA-binding domain"/>
    <property type="match status" value="1"/>
</dbReference>
<dbReference type="PROSITE" id="PS51197">
    <property type="entry name" value="HTH_RRF2_2"/>
    <property type="match status" value="1"/>
</dbReference>
<sequence>MRLMGFTDFALRLLMYAAAQEGRLITIEETADIFKISRGHLKKVAYALTRAGYLKAVRGRSGGLTLAQAPNMIRLGEVIHLTEPDFAMVECFAPGNECVITRCCRMRGILHEGLDAFHAVLDKYTLADLVLRPKDFGVRPAT</sequence>
<name>A0ABS9Z572_9HYPH</name>
<keyword evidence="3" id="KW-1185">Reference proteome</keyword>
<dbReference type="PANTHER" id="PTHR33221:SF4">
    <property type="entry name" value="HTH-TYPE TRANSCRIPTIONAL REPRESSOR NSRR"/>
    <property type="match status" value="1"/>
</dbReference>
<dbReference type="Pfam" id="PF02082">
    <property type="entry name" value="Rrf2"/>
    <property type="match status" value="1"/>
</dbReference>
<accession>A0ABS9Z572</accession>
<dbReference type="Gene3D" id="1.10.10.10">
    <property type="entry name" value="Winged helix-like DNA-binding domain superfamily/Winged helix DNA-binding domain"/>
    <property type="match status" value="1"/>
</dbReference>
<organism evidence="2 3">
    <name type="scientific">Candidatus Rhodoblastus alkanivorans</name>
    <dbReference type="NCBI Taxonomy" id="2954117"/>
    <lineage>
        <taxon>Bacteria</taxon>
        <taxon>Pseudomonadati</taxon>
        <taxon>Pseudomonadota</taxon>
        <taxon>Alphaproteobacteria</taxon>
        <taxon>Hyphomicrobiales</taxon>
        <taxon>Rhodoblastaceae</taxon>
        <taxon>Rhodoblastus</taxon>
    </lineage>
</organism>